<dbReference type="InterPro" id="IPR038476">
    <property type="entry name" value="UvrC_RNase_H_dom_sf"/>
</dbReference>
<feature type="domain" description="UvrC family homology region profile" evidence="1">
    <location>
        <begin position="98"/>
        <end position="190"/>
    </location>
</feature>
<organism evidence="2 3">
    <name type="scientific">Candidatus Portnoybacteria bacterium CG02_land_8_20_14_3_00_45_8</name>
    <dbReference type="NCBI Taxonomy" id="1974807"/>
    <lineage>
        <taxon>Bacteria</taxon>
        <taxon>Candidatus Portnoyibacteriota</taxon>
    </lineage>
</organism>
<dbReference type="PANTHER" id="PTHR30562">
    <property type="entry name" value="UVRC/OXIDOREDUCTASE"/>
    <property type="match status" value="1"/>
</dbReference>
<dbReference type="InterPro" id="IPR001162">
    <property type="entry name" value="UvrC_RNase_H_dom"/>
</dbReference>
<proteinExistence type="predicted"/>
<dbReference type="Gene3D" id="3.30.420.340">
    <property type="entry name" value="UvrC, RNAse H endonuclease domain"/>
    <property type="match status" value="1"/>
</dbReference>
<dbReference type="EMBL" id="PEUE01000054">
    <property type="protein sequence ID" value="PIV38399.1"/>
    <property type="molecule type" value="Genomic_DNA"/>
</dbReference>
<dbReference type="PANTHER" id="PTHR30562:SF1">
    <property type="entry name" value="UVRABC SYSTEM PROTEIN C"/>
    <property type="match status" value="1"/>
</dbReference>
<evidence type="ECO:0000259" key="1">
    <source>
        <dbReference type="PROSITE" id="PS50165"/>
    </source>
</evidence>
<protein>
    <recommendedName>
        <fullName evidence="1">UvrC family homology region profile domain-containing protein</fullName>
    </recommendedName>
</protein>
<comment type="caution">
    <text evidence="2">The sequence shown here is derived from an EMBL/GenBank/DDBJ whole genome shotgun (WGS) entry which is preliminary data.</text>
</comment>
<dbReference type="Proteomes" id="UP000229247">
    <property type="component" value="Unassembled WGS sequence"/>
</dbReference>
<dbReference type="InterPro" id="IPR050066">
    <property type="entry name" value="UvrABC_protein_C"/>
</dbReference>
<sequence length="269" mass="30528">GQPSLRGGSKNSSPPKGGVRGDFVINPIGPFVNGAELKQVLRALRQILPYRTCKNSYDKPCLQWHLGLCPTHKSANNKQSTINNGLPLNTYHLSLVTLRQLLRFYAGEPIRIEAYDISNIHGAYATGSMIVFAGNKPKKSDYRRFKIKNVRGANDVAMLKEVLRRRLNHPEWPYPDLMLIDGGKAQLNAANLSLNTEHLSLPLVALAKKDEEIYTEYSNKTLKLRSLPISLQLIFQTIRNEAHRFAIFYYRHLHAKQFRKTPKRVGKKS</sequence>
<dbReference type="Pfam" id="PF08459">
    <property type="entry name" value="UvrC_RNaseH_dom"/>
    <property type="match status" value="1"/>
</dbReference>
<dbReference type="PROSITE" id="PS50165">
    <property type="entry name" value="UVRC"/>
    <property type="match status" value="1"/>
</dbReference>
<evidence type="ECO:0000313" key="3">
    <source>
        <dbReference type="Proteomes" id="UP000229247"/>
    </source>
</evidence>
<accession>A0A2M7D5V0</accession>
<dbReference type="GO" id="GO:0009380">
    <property type="term" value="C:excinuclease repair complex"/>
    <property type="evidence" value="ECO:0007669"/>
    <property type="project" value="TreeGrafter"/>
</dbReference>
<evidence type="ECO:0000313" key="2">
    <source>
        <dbReference type="EMBL" id="PIV38399.1"/>
    </source>
</evidence>
<dbReference type="GO" id="GO:0009381">
    <property type="term" value="F:excinuclease ABC activity"/>
    <property type="evidence" value="ECO:0007669"/>
    <property type="project" value="InterPro"/>
</dbReference>
<gene>
    <name evidence="2" type="ORF">COS30_02290</name>
</gene>
<reference evidence="3" key="1">
    <citation type="submission" date="2017-09" db="EMBL/GenBank/DDBJ databases">
        <title>Depth-based differentiation of microbial function through sediment-hosted aquifers and enrichment of novel symbionts in the deep terrestrial subsurface.</title>
        <authorList>
            <person name="Probst A.J."/>
            <person name="Ladd B."/>
            <person name="Jarett J.K."/>
            <person name="Geller-Mcgrath D.E."/>
            <person name="Sieber C.M.K."/>
            <person name="Emerson J.B."/>
            <person name="Anantharaman K."/>
            <person name="Thomas B.C."/>
            <person name="Malmstrom R."/>
            <person name="Stieglmeier M."/>
            <person name="Klingl A."/>
            <person name="Woyke T."/>
            <person name="Ryan C.M."/>
            <person name="Banfield J.F."/>
        </authorList>
    </citation>
    <scope>NUCLEOTIDE SEQUENCE [LARGE SCALE GENOMIC DNA]</scope>
</reference>
<dbReference type="GO" id="GO:0006974">
    <property type="term" value="P:DNA damage response"/>
    <property type="evidence" value="ECO:0007669"/>
    <property type="project" value="TreeGrafter"/>
</dbReference>
<feature type="non-terminal residue" evidence="2">
    <location>
        <position position="1"/>
    </location>
</feature>
<name>A0A2M7D5V0_9BACT</name>
<dbReference type="AlphaFoldDB" id="A0A2M7D5V0"/>